<dbReference type="Proteomes" id="UP000809621">
    <property type="component" value="Unassembled WGS sequence"/>
</dbReference>
<organism evidence="2 3">
    <name type="scientific">Vibrio ulleungensis</name>
    <dbReference type="NCBI Taxonomy" id="2807619"/>
    <lineage>
        <taxon>Bacteria</taxon>
        <taxon>Pseudomonadati</taxon>
        <taxon>Pseudomonadota</taxon>
        <taxon>Gammaproteobacteria</taxon>
        <taxon>Vibrionales</taxon>
        <taxon>Vibrionaceae</taxon>
        <taxon>Vibrio</taxon>
    </lineage>
</organism>
<reference evidence="2 3" key="1">
    <citation type="submission" date="2021-02" db="EMBL/GenBank/DDBJ databases">
        <authorList>
            <person name="Park J.-S."/>
        </authorList>
    </citation>
    <scope>NUCLEOTIDE SEQUENCE [LARGE SCALE GENOMIC DNA]</scope>
    <source>
        <strain evidence="2 3">188UL20-2</strain>
    </source>
</reference>
<dbReference type="EMBL" id="JAFEUM010000004">
    <property type="protein sequence ID" value="MBM7037089.1"/>
    <property type="molecule type" value="Genomic_DNA"/>
</dbReference>
<comment type="caution">
    <text evidence="2">The sequence shown here is derived from an EMBL/GenBank/DDBJ whole genome shotgun (WGS) entry which is preliminary data.</text>
</comment>
<evidence type="ECO:0000313" key="3">
    <source>
        <dbReference type="Proteomes" id="UP000809621"/>
    </source>
</evidence>
<dbReference type="RefSeq" id="WP_205158643.1">
    <property type="nucleotide sequence ID" value="NZ_JAFEUM010000004.1"/>
</dbReference>
<sequence>MTEFIVNLRRLPFPSLVVEPARLAKRFLLVLLGWHRNYRTRKHLDSLPTYLLDDIGIDRQTANQEVSKPFWK</sequence>
<evidence type="ECO:0000259" key="1">
    <source>
        <dbReference type="Pfam" id="PF06568"/>
    </source>
</evidence>
<keyword evidence="3" id="KW-1185">Reference proteome</keyword>
<dbReference type="InterPro" id="IPR009506">
    <property type="entry name" value="YjiS-like"/>
</dbReference>
<protein>
    <submittedName>
        <fullName evidence="2">DUF1127 domain-containing protein</fullName>
    </submittedName>
</protein>
<evidence type="ECO:0000313" key="2">
    <source>
        <dbReference type="EMBL" id="MBM7037089.1"/>
    </source>
</evidence>
<proteinExistence type="predicted"/>
<accession>A0ABS2HJ83</accession>
<feature type="domain" description="YjiS-like" evidence="1">
    <location>
        <begin position="33"/>
        <end position="60"/>
    </location>
</feature>
<dbReference type="Pfam" id="PF06568">
    <property type="entry name" value="YjiS-like"/>
    <property type="match status" value="1"/>
</dbReference>
<gene>
    <name evidence="2" type="ORF">JQC93_11805</name>
</gene>
<name>A0ABS2HJ83_9VIBR</name>